<proteinExistence type="inferred from homology"/>
<dbReference type="STRING" id="1590841.A0A2R6PEG8"/>
<feature type="domain" description="O-acyltransferase WSD1 C-terminal" evidence="12">
    <location>
        <begin position="319"/>
        <end position="464"/>
    </location>
</feature>
<evidence type="ECO:0000256" key="3">
    <source>
        <dbReference type="ARBA" id="ARBA00004771"/>
    </source>
</evidence>
<comment type="subcellular location">
    <subcellularLocation>
        <location evidence="1">Cell membrane</location>
        <topology evidence="1">Single-pass membrane protein</topology>
    </subcellularLocation>
    <subcellularLocation>
        <location evidence="2">Endoplasmic reticulum membrane</location>
    </subcellularLocation>
</comment>
<dbReference type="GO" id="GO:0005886">
    <property type="term" value="C:plasma membrane"/>
    <property type="evidence" value="ECO:0007669"/>
    <property type="project" value="UniProtKB-SubCell"/>
</dbReference>
<evidence type="ECO:0000256" key="5">
    <source>
        <dbReference type="ARBA" id="ARBA00022679"/>
    </source>
</evidence>
<dbReference type="Pfam" id="PF06974">
    <property type="entry name" value="WS_DGAT_C"/>
    <property type="match status" value="1"/>
</dbReference>
<dbReference type="Proteomes" id="UP000241394">
    <property type="component" value="Chromosome LG26"/>
</dbReference>
<evidence type="ECO:0000259" key="12">
    <source>
        <dbReference type="Pfam" id="PF06974"/>
    </source>
</evidence>
<reference evidence="13 14" key="1">
    <citation type="submission" date="2017-07" db="EMBL/GenBank/DDBJ databases">
        <title>An improved, manually edited Actinidia chinensis var. chinensis (kiwifruit) genome highlights the challenges associated with draft genomes and gene prediction in plants.</title>
        <authorList>
            <person name="Pilkington S."/>
            <person name="Crowhurst R."/>
            <person name="Hilario E."/>
            <person name="Nardozza S."/>
            <person name="Fraser L."/>
            <person name="Peng Y."/>
            <person name="Gunaseelan K."/>
            <person name="Simpson R."/>
            <person name="Tahir J."/>
            <person name="Deroles S."/>
            <person name="Templeton K."/>
            <person name="Luo Z."/>
            <person name="Davy M."/>
            <person name="Cheng C."/>
            <person name="Mcneilage M."/>
            <person name="Scaglione D."/>
            <person name="Liu Y."/>
            <person name="Zhang Q."/>
            <person name="Datson P."/>
            <person name="De Silva N."/>
            <person name="Gardiner S."/>
            <person name="Bassett H."/>
            <person name="Chagne D."/>
            <person name="Mccallum J."/>
            <person name="Dzierzon H."/>
            <person name="Deng C."/>
            <person name="Wang Y.-Y."/>
            <person name="Barron N."/>
            <person name="Manako K."/>
            <person name="Bowen J."/>
            <person name="Foster T."/>
            <person name="Erridge Z."/>
            <person name="Tiffin H."/>
            <person name="Waite C."/>
            <person name="Davies K."/>
            <person name="Grierson E."/>
            <person name="Laing W."/>
            <person name="Kirk R."/>
            <person name="Chen X."/>
            <person name="Wood M."/>
            <person name="Montefiori M."/>
            <person name="Brummell D."/>
            <person name="Schwinn K."/>
            <person name="Catanach A."/>
            <person name="Fullerton C."/>
            <person name="Li D."/>
            <person name="Meiyalaghan S."/>
            <person name="Nieuwenhuizen N."/>
            <person name="Read N."/>
            <person name="Prakash R."/>
            <person name="Hunter D."/>
            <person name="Zhang H."/>
            <person name="Mckenzie M."/>
            <person name="Knabel M."/>
            <person name="Harris A."/>
            <person name="Allan A."/>
            <person name="Chen A."/>
            <person name="Janssen B."/>
            <person name="Plunkett B."/>
            <person name="Dwamena C."/>
            <person name="Voogd C."/>
            <person name="Leif D."/>
            <person name="Lafferty D."/>
            <person name="Souleyre E."/>
            <person name="Varkonyi-Gasic E."/>
            <person name="Gambi F."/>
            <person name="Hanley J."/>
            <person name="Yao J.-L."/>
            <person name="Cheung J."/>
            <person name="David K."/>
            <person name="Warren B."/>
            <person name="Marsh K."/>
            <person name="Snowden K."/>
            <person name="Lin-Wang K."/>
            <person name="Brian L."/>
            <person name="Martinez-Sanchez M."/>
            <person name="Wang M."/>
            <person name="Ileperuma N."/>
            <person name="Macnee N."/>
            <person name="Campin R."/>
            <person name="Mcatee P."/>
            <person name="Drummond R."/>
            <person name="Espley R."/>
            <person name="Ireland H."/>
            <person name="Wu R."/>
            <person name="Atkinson R."/>
            <person name="Karunairetnam S."/>
            <person name="Bulley S."/>
            <person name="Chunkath S."/>
            <person name="Hanley Z."/>
            <person name="Storey R."/>
            <person name="Thrimawithana A."/>
            <person name="Thomson S."/>
            <person name="David C."/>
            <person name="Testolin R."/>
        </authorList>
    </citation>
    <scope>NUCLEOTIDE SEQUENCE [LARGE SCALE GENOMIC DNA]</scope>
    <source>
        <strain evidence="14">cv. Red5</strain>
        <tissue evidence="13">Young leaf</tissue>
    </source>
</reference>
<feature type="domain" description="O-acyltransferase WSD1-like N-terminal" evidence="11">
    <location>
        <begin position="104"/>
        <end position="265"/>
    </location>
</feature>
<dbReference type="InterPro" id="IPR045034">
    <property type="entry name" value="O-acyltransferase_WSD1-like"/>
</dbReference>
<reference evidence="14" key="2">
    <citation type="journal article" date="2018" name="BMC Genomics">
        <title>A manually annotated Actinidia chinensis var. chinensis (kiwifruit) genome highlights the challenges associated with draft genomes and gene prediction in plants.</title>
        <authorList>
            <person name="Pilkington S.M."/>
            <person name="Crowhurst R."/>
            <person name="Hilario E."/>
            <person name="Nardozza S."/>
            <person name="Fraser L."/>
            <person name="Peng Y."/>
            <person name="Gunaseelan K."/>
            <person name="Simpson R."/>
            <person name="Tahir J."/>
            <person name="Deroles S.C."/>
            <person name="Templeton K."/>
            <person name="Luo Z."/>
            <person name="Davy M."/>
            <person name="Cheng C."/>
            <person name="McNeilage M."/>
            <person name="Scaglione D."/>
            <person name="Liu Y."/>
            <person name="Zhang Q."/>
            <person name="Datson P."/>
            <person name="De Silva N."/>
            <person name="Gardiner S.E."/>
            <person name="Bassett H."/>
            <person name="Chagne D."/>
            <person name="McCallum J."/>
            <person name="Dzierzon H."/>
            <person name="Deng C."/>
            <person name="Wang Y.Y."/>
            <person name="Barron L."/>
            <person name="Manako K."/>
            <person name="Bowen J."/>
            <person name="Foster T.M."/>
            <person name="Erridge Z.A."/>
            <person name="Tiffin H."/>
            <person name="Waite C.N."/>
            <person name="Davies K.M."/>
            <person name="Grierson E.P."/>
            <person name="Laing W.A."/>
            <person name="Kirk R."/>
            <person name="Chen X."/>
            <person name="Wood M."/>
            <person name="Montefiori M."/>
            <person name="Brummell D.A."/>
            <person name="Schwinn K.E."/>
            <person name="Catanach A."/>
            <person name="Fullerton C."/>
            <person name="Li D."/>
            <person name="Meiyalaghan S."/>
            <person name="Nieuwenhuizen N."/>
            <person name="Read N."/>
            <person name="Prakash R."/>
            <person name="Hunter D."/>
            <person name="Zhang H."/>
            <person name="McKenzie M."/>
            <person name="Knabel M."/>
            <person name="Harris A."/>
            <person name="Allan A.C."/>
            <person name="Gleave A."/>
            <person name="Chen A."/>
            <person name="Janssen B.J."/>
            <person name="Plunkett B."/>
            <person name="Ampomah-Dwamena C."/>
            <person name="Voogd C."/>
            <person name="Leif D."/>
            <person name="Lafferty D."/>
            <person name="Souleyre E.J.F."/>
            <person name="Varkonyi-Gasic E."/>
            <person name="Gambi F."/>
            <person name="Hanley J."/>
            <person name="Yao J.L."/>
            <person name="Cheung J."/>
            <person name="David K.M."/>
            <person name="Warren B."/>
            <person name="Marsh K."/>
            <person name="Snowden K.C."/>
            <person name="Lin-Wang K."/>
            <person name="Brian L."/>
            <person name="Martinez-Sanchez M."/>
            <person name="Wang M."/>
            <person name="Ileperuma N."/>
            <person name="Macnee N."/>
            <person name="Campin R."/>
            <person name="McAtee P."/>
            <person name="Drummond R.S.M."/>
            <person name="Espley R.V."/>
            <person name="Ireland H.S."/>
            <person name="Wu R."/>
            <person name="Atkinson R.G."/>
            <person name="Karunairetnam S."/>
            <person name="Bulley S."/>
            <person name="Chunkath S."/>
            <person name="Hanley Z."/>
            <person name="Storey R."/>
            <person name="Thrimawithana A.H."/>
            <person name="Thomson S."/>
            <person name="David C."/>
            <person name="Testolin R."/>
            <person name="Huang H."/>
            <person name="Hellens R.P."/>
            <person name="Schaffer R.J."/>
        </authorList>
    </citation>
    <scope>NUCLEOTIDE SEQUENCE [LARGE SCALE GENOMIC DNA]</scope>
    <source>
        <strain evidence="14">cv. Red5</strain>
    </source>
</reference>
<dbReference type="InterPro" id="IPR004255">
    <property type="entry name" value="O-acyltransferase_WSD1_N"/>
</dbReference>
<evidence type="ECO:0000313" key="13">
    <source>
        <dbReference type="EMBL" id="PSR89760.1"/>
    </source>
</evidence>
<dbReference type="OMA" id="SCMENAF"/>
<comment type="caution">
    <text evidence="13">The sequence shown here is derived from an EMBL/GenBank/DDBJ whole genome shotgun (WGS) entry which is preliminary data.</text>
</comment>
<dbReference type="InParanoid" id="A0A2R6PEG8"/>
<organism evidence="13 14">
    <name type="scientific">Actinidia chinensis var. chinensis</name>
    <name type="common">Chinese soft-hair kiwi</name>
    <dbReference type="NCBI Taxonomy" id="1590841"/>
    <lineage>
        <taxon>Eukaryota</taxon>
        <taxon>Viridiplantae</taxon>
        <taxon>Streptophyta</taxon>
        <taxon>Embryophyta</taxon>
        <taxon>Tracheophyta</taxon>
        <taxon>Spermatophyta</taxon>
        <taxon>Magnoliopsida</taxon>
        <taxon>eudicotyledons</taxon>
        <taxon>Gunneridae</taxon>
        <taxon>Pentapetalae</taxon>
        <taxon>asterids</taxon>
        <taxon>Ericales</taxon>
        <taxon>Actinidiaceae</taxon>
        <taxon>Actinidia</taxon>
    </lineage>
</organism>
<keyword evidence="6" id="KW-0256">Endoplasmic reticulum</keyword>
<dbReference type="GO" id="GO:0019432">
    <property type="term" value="P:triglyceride biosynthetic process"/>
    <property type="evidence" value="ECO:0007669"/>
    <property type="project" value="UniProtKB-UniPathway"/>
</dbReference>
<dbReference type="AlphaFoldDB" id="A0A2R6PEG8"/>
<evidence type="ECO:0000256" key="6">
    <source>
        <dbReference type="ARBA" id="ARBA00022824"/>
    </source>
</evidence>
<comment type="catalytic activity">
    <reaction evidence="10">
        <text>an acyl-CoA + a 1,2-diacyl-sn-glycerol = a triacyl-sn-glycerol + CoA</text>
        <dbReference type="Rhea" id="RHEA:10868"/>
        <dbReference type="ChEBI" id="CHEBI:17815"/>
        <dbReference type="ChEBI" id="CHEBI:57287"/>
        <dbReference type="ChEBI" id="CHEBI:58342"/>
        <dbReference type="ChEBI" id="CHEBI:64615"/>
        <dbReference type="EC" id="2.3.1.20"/>
    </reaction>
</comment>
<comment type="similarity">
    <text evidence="8">In the N-terminal section; belongs to the long-chain O-acyltransferase family.</text>
</comment>
<evidence type="ECO:0000313" key="14">
    <source>
        <dbReference type="Proteomes" id="UP000241394"/>
    </source>
</evidence>
<evidence type="ECO:0000256" key="10">
    <source>
        <dbReference type="ARBA" id="ARBA00048109"/>
    </source>
</evidence>
<accession>A0A2R6PEG8</accession>
<evidence type="ECO:0000256" key="7">
    <source>
        <dbReference type="ARBA" id="ARBA00023315"/>
    </source>
</evidence>
<sequence>MDQLKQEEEEEELAEPVSPTGQYFNSSVLSVSILGILESQVPLDDFPTMPLLQNVFLPINPRFSSIVVRDKNGIKQWKRVKVNLKDHVNIPIFPRAENSSGLYDDHFNDYLTKIALDPLPQSRPLWEIHIVKYPTENALGHLVFKLHHALGDGFSLMGALFSCLQRADDPSIPLTFPMSRMKLDSEGGESIFGSLNRVSSGVVNSVLDFAWSVLKIGFLEDDRTPIRSGEEGVEFRPIDISTITFDLDSIKQIKSNLHVTINDVITGIILLGTRLYMKETNHDDFSKSNSTALVLLNTRNIVGYKSVEEMLKPKADKKWGNQFAFLHVSIPKLSQSESSNPVYFVFKAKELIKRMRNSAVLFLTAKLLEAMRKYRGPEATAHYIHSTLKNSSMAISNMIGPTEQITVANHPFAGMYFMVVGSPQSVTITVMSYVGKLRVAIGTEKGHIDANKFKSCIQNAFDMMFKATVTNSSSQANL</sequence>
<evidence type="ECO:0000256" key="9">
    <source>
        <dbReference type="ARBA" id="ARBA00047604"/>
    </source>
</evidence>
<comment type="pathway">
    <text evidence="4">Lipid metabolism.</text>
</comment>
<evidence type="ECO:0000256" key="1">
    <source>
        <dbReference type="ARBA" id="ARBA00004162"/>
    </source>
</evidence>
<dbReference type="UniPathway" id="UPA00282"/>
<protein>
    <submittedName>
        <fullName evidence="13">O-acyltransferase</fullName>
    </submittedName>
</protein>
<dbReference type="GO" id="GO:0047196">
    <property type="term" value="F:long-chain-alcohol O-fatty-acyltransferase activity"/>
    <property type="evidence" value="ECO:0007669"/>
    <property type="project" value="UniProtKB-EC"/>
</dbReference>
<keyword evidence="7 13" id="KW-0012">Acyltransferase</keyword>
<evidence type="ECO:0000256" key="2">
    <source>
        <dbReference type="ARBA" id="ARBA00004586"/>
    </source>
</evidence>
<dbReference type="Gramene" id="PSR89760">
    <property type="protein sequence ID" value="PSR89760"/>
    <property type="gene ID" value="CEY00_Acc13848"/>
</dbReference>
<evidence type="ECO:0000256" key="8">
    <source>
        <dbReference type="ARBA" id="ARBA00024360"/>
    </source>
</evidence>
<dbReference type="Pfam" id="PF03007">
    <property type="entry name" value="WS_DGAT_cat"/>
    <property type="match status" value="1"/>
</dbReference>
<dbReference type="OrthoDB" id="619536at2759"/>
<dbReference type="EMBL" id="NKQK01000026">
    <property type="protein sequence ID" value="PSR89760.1"/>
    <property type="molecule type" value="Genomic_DNA"/>
</dbReference>
<keyword evidence="5 13" id="KW-0808">Transferase</keyword>
<name>A0A2R6PEG8_ACTCC</name>
<dbReference type="PANTHER" id="PTHR31650:SF34">
    <property type="entry name" value="O-ACYLTRANSFERASE WSD1-LIKE ISOFORM X1"/>
    <property type="match status" value="1"/>
</dbReference>
<dbReference type="GO" id="GO:0005789">
    <property type="term" value="C:endoplasmic reticulum membrane"/>
    <property type="evidence" value="ECO:0007669"/>
    <property type="project" value="UniProtKB-SubCell"/>
</dbReference>
<comment type="catalytic activity">
    <reaction evidence="9">
        <text>a long chain fatty alcohol + a fatty acyl-CoA = a long-chain alcohol wax ester + CoA</text>
        <dbReference type="Rhea" id="RHEA:38443"/>
        <dbReference type="ChEBI" id="CHEBI:17135"/>
        <dbReference type="ChEBI" id="CHEBI:57287"/>
        <dbReference type="ChEBI" id="CHEBI:77636"/>
        <dbReference type="ChEBI" id="CHEBI:235323"/>
        <dbReference type="EC" id="2.3.1.75"/>
    </reaction>
</comment>
<evidence type="ECO:0000259" key="11">
    <source>
        <dbReference type="Pfam" id="PF03007"/>
    </source>
</evidence>
<dbReference type="PANTHER" id="PTHR31650">
    <property type="entry name" value="O-ACYLTRANSFERASE (WSD1-LIKE) FAMILY PROTEIN"/>
    <property type="match status" value="1"/>
</dbReference>
<dbReference type="GO" id="GO:0004144">
    <property type="term" value="F:diacylglycerol O-acyltransferase activity"/>
    <property type="evidence" value="ECO:0007669"/>
    <property type="project" value="UniProtKB-EC"/>
</dbReference>
<keyword evidence="14" id="KW-1185">Reference proteome</keyword>
<dbReference type="InterPro" id="IPR009721">
    <property type="entry name" value="O-acyltransferase_WSD1_C"/>
</dbReference>
<comment type="pathway">
    <text evidence="3">Glycerolipid metabolism; triacylglycerol biosynthesis.</text>
</comment>
<evidence type="ECO:0000256" key="4">
    <source>
        <dbReference type="ARBA" id="ARBA00005189"/>
    </source>
</evidence>
<gene>
    <name evidence="13" type="ORF">CEY00_Acc13848</name>
</gene>